<reference evidence="3" key="2">
    <citation type="submission" date="2009-11" db="EMBL/GenBank/DDBJ databases">
        <title>The Genome Sequence of Allomyces macrogynus strain ATCC 38327.</title>
        <authorList>
            <consortium name="The Broad Institute Genome Sequencing Platform"/>
            <person name="Russ C."/>
            <person name="Cuomo C."/>
            <person name="Shea T."/>
            <person name="Young S.K."/>
            <person name="Zeng Q."/>
            <person name="Koehrsen M."/>
            <person name="Haas B."/>
            <person name="Borodovsky M."/>
            <person name="Guigo R."/>
            <person name="Alvarado L."/>
            <person name="Berlin A."/>
            <person name="Borenstein D."/>
            <person name="Chen Z."/>
            <person name="Engels R."/>
            <person name="Freedman E."/>
            <person name="Gellesch M."/>
            <person name="Goldberg J."/>
            <person name="Griggs A."/>
            <person name="Gujja S."/>
            <person name="Heiman D."/>
            <person name="Hepburn T."/>
            <person name="Howarth C."/>
            <person name="Jen D."/>
            <person name="Larson L."/>
            <person name="Lewis B."/>
            <person name="Mehta T."/>
            <person name="Park D."/>
            <person name="Pearson M."/>
            <person name="Roberts A."/>
            <person name="Saif S."/>
            <person name="Shenoy N."/>
            <person name="Sisk P."/>
            <person name="Stolte C."/>
            <person name="Sykes S."/>
            <person name="Walk T."/>
            <person name="White J."/>
            <person name="Yandava C."/>
            <person name="Burger G."/>
            <person name="Gray M.W."/>
            <person name="Holland P.W.H."/>
            <person name="King N."/>
            <person name="Lang F.B.F."/>
            <person name="Roger A.J."/>
            <person name="Ruiz-Trillo I."/>
            <person name="Lander E."/>
            <person name="Nusbaum C."/>
        </authorList>
    </citation>
    <scope>NUCLEOTIDE SEQUENCE [LARGE SCALE GENOMIC DNA]</scope>
    <source>
        <strain evidence="3">ATCC 38327</strain>
    </source>
</reference>
<reference evidence="2 3" key="1">
    <citation type="submission" date="2009-11" db="EMBL/GenBank/DDBJ databases">
        <title>Annotation of Allomyces macrogynus ATCC 38327.</title>
        <authorList>
            <consortium name="The Broad Institute Genome Sequencing Platform"/>
            <person name="Russ C."/>
            <person name="Cuomo C."/>
            <person name="Burger G."/>
            <person name="Gray M.W."/>
            <person name="Holland P.W.H."/>
            <person name="King N."/>
            <person name="Lang F.B.F."/>
            <person name="Roger A.J."/>
            <person name="Ruiz-Trillo I."/>
            <person name="Young S.K."/>
            <person name="Zeng Q."/>
            <person name="Gargeya S."/>
            <person name="Fitzgerald M."/>
            <person name="Haas B."/>
            <person name="Abouelleil A."/>
            <person name="Alvarado L."/>
            <person name="Arachchi H.M."/>
            <person name="Berlin A."/>
            <person name="Chapman S.B."/>
            <person name="Gearin G."/>
            <person name="Goldberg J."/>
            <person name="Griggs A."/>
            <person name="Gujja S."/>
            <person name="Hansen M."/>
            <person name="Heiman D."/>
            <person name="Howarth C."/>
            <person name="Larimer J."/>
            <person name="Lui A."/>
            <person name="MacDonald P.J.P."/>
            <person name="McCowen C."/>
            <person name="Montmayeur A."/>
            <person name="Murphy C."/>
            <person name="Neiman D."/>
            <person name="Pearson M."/>
            <person name="Priest M."/>
            <person name="Roberts A."/>
            <person name="Saif S."/>
            <person name="Shea T."/>
            <person name="Sisk P."/>
            <person name="Stolte C."/>
            <person name="Sykes S."/>
            <person name="Wortman J."/>
            <person name="Nusbaum C."/>
            <person name="Birren B."/>
        </authorList>
    </citation>
    <scope>NUCLEOTIDE SEQUENCE [LARGE SCALE GENOMIC DNA]</scope>
    <source>
        <strain evidence="2 3">ATCC 38327</strain>
    </source>
</reference>
<feature type="compositionally biased region" description="Low complexity" evidence="1">
    <location>
        <begin position="60"/>
        <end position="71"/>
    </location>
</feature>
<feature type="compositionally biased region" description="Basic and acidic residues" evidence="1">
    <location>
        <begin position="72"/>
        <end position="84"/>
    </location>
</feature>
<dbReference type="AlphaFoldDB" id="A0A0L0SAD8"/>
<evidence type="ECO:0000313" key="3">
    <source>
        <dbReference type="Proteomes" id="UP000054350"/>
    </source>
</evidence>
<evidence type="ECO:0008006" key="4">
    <source>
        <dbReference type="Google" id="ProtNLM"/>
    </source>
</evidence>
<dbReference type="OrthoDB" id="5578467at2759"/>
<sequence length="84" mass="9057">MAFGIVRAAVKTTVQKATFVTPSAALLNKNDVLTRIALDEIRNYKPAKVEVSDPALTKTFTPPAAPAAKVPEVTKEELEAYAKE</sequence>
<evidence type="ECO:0000256" key="1">
    <source>
        <dbReference type="SAM" id="MobiDB-lite"/>
    </source>
</evidence>
<proteinExistence type="predicted"/>
<dbReference type="GO" id="GO:0015986">
    <property type="term" value="P:proton motive force-driven ATP synthesis"/>
    <property type="evidence" value="ECO:0007669"/>
    <property type="project" value="InterPro"/>
</dbReference>
<evidence type="ECO:0000313" key="2">
    <source>
        <dbReference type="EMBL" id="KNE59446.1"/>
    </source>
</evidence>
<gene>
    <name evidence="2" type="ORF">AMAG_03726</name>
</gene>
<feature type="region of interest" description="Disordered" evidence="1">
    <location>
        <begin position="60"/>
        <end position="84"/>
    </location>
</feature>
<dbReference type="VEuPathDB" id="FungiDB:AMAG_03726"/>
<protein>
    <recommendedName>
        <fullName evidence="4">ATP synthase subunit H, mitochondrial</fullName>
    </recommendedName>
</protein>
<name>A0A0L0SAD8_ALLM3</name>
<accession>A0A0L0SAD8</accession>
<dbReference type="InterPro" id="IPR019711">
    <property type="entry name" value="ATP_synth_F0_suH"/>
</dbReference>
<dbReference type="EMBL" id="GG745334">
    <property type="protein sequence ID" value="KNE59446.1"/>
    <property type="molecule type" value="Genomic_DNA"/>
</dbReference>
<dbReference type="Proteomes" id="UP000054350">
    <property type="component" value="Unassembled WGS sequence"/>
</dbReference>
<keyword evidence="3" id="KW-1185">Reference proteome</keyword>
<dbReference type="Pfam" id="PF10775">
    <property type="entry name" value="ATP_sub_h"/>
    <property type="match status" value="1"/>
</dbReference>
<organism evidence="2 3">
    <name type="scientific">Allomyces macrogynus (strain ATCC 38327)</name>
    <name type="common">Allomyces javanicus var. macrogynus</name>
    <dbReference type="NCBI Taxonomy" id="578462"/>
    <lineage>
        <taxon>Eukaryota</taxon>
        <taxon>Fungi</taxon>
        <taxon>Fungi incertae sedis</taxon>
        <taxon>Blastocladiomycota</taxon>
        <taxon>Blastocladiomycetes</taxon>
        <taxon>Blastocladiales</taxon>
        <taxon>Blastocladiaceae</taxon>
        <taxon>Allomyces</taxon>
    </lineage>
</organism>